<evidence type="ECO:0000313" key="1">
    <source>
        <dbReference type="EMBL" id="PQP93750.1"/>
    </source>
</evidence>
<gene>
    <name evidence="1" type="ORF">Pyn_09960</name>
</gene>
<dbReference type="OrthoDB" id="2013034at2759"/>
<evidence type="ECO:0000313" key="2">
    <source>
        <dbReference type="Proteomes" id="UP000250321"/>
    </source>
</evidence>
<organism evidence="1 2">
    <name type="scientific">Prunus yedoensis var. nudiflora</name>
    <dbReference type="NCBI Taxonomy" id="2094558"/>
    <lineage>
        <taxon>Eukaryota</taxon>
        <taxon>Viridiplantae</taxon>
        <taxon>Streptophyta</taxon>
        <taxon>Embryophyta</taxon>
        <taxon>Tracheophyta</taxon>
        <taxon>Spermatophyta</taxon>
        <taxon>Magnoliopsida</taxon>
        <taxon>eudicotyledons</taxon>
        <taxon>Gunneridae</taxon>
        <taxon>Pentapetalae</taxon>
        <taxon>rosids</taxon>
        <taxon>fabids</taxon>
        <taxon>Rosales</taxon>
        <taxon>Rosaceae</taxon>
        <taxon>Amygdaloideae</taxon>
        <taxon>Amygdaleae</taxon>
        <taxon>Prunus</taxon>
    </lineage>
</organism>
<accession>A0A314XQ53</accession>
<reference evidence="1 2" key="1">
    <citation type="submission" date="2018-02" db="EMBL/GenBank/DDBJ databases">
        <title>Draft genome of wild Prunus yedoensis var. nudiflora.</title>
        <authorList>
            <person name="Baek S."/>
            <person name="Kim J.-H."/>
            <person name="Choi K."/>
            <person name="Kim G.-B."/>
            <person name="Cho A."/>
            <person name="Jang H."/>
            <person name="Shin C.-H."/>
            <person name="Yu H.-J."/>
            <person name="Mun J.-H."/>
        </authorList>
    </citation>
    <scope>NUCLEOTIDE SEQUENCE [LARGE SCALE GENOMIC DNA]</scope>
    <source>
        <strain evidence="2">cv. Jeju island</strain>
        <tissue evidence="1">Leaf</tissue>
    </source>
</reference>
<keyword evidence="2" id="KW-1185">Reference proteome</keyword>
<dbReference type="EMBL" id="PJQY01002434">
    <property type="protein sequence ID" value="PQP93750.1"/>
    <property type="molecule type" value="Genomic_DNA"/>
</dbReference>
<proteinExistence type="predicted"/>
<protein>
    <submittedName>
        <fullName evidence="1">Uncharacterized protein</fullName>
    </submittedName>
</protein>
<sequence length="142" mass="15771">MKTQQPCFTQSKHHKQFKRQIQPIWVYKSLSFEEDKTRGRERMRNSSWGSGAIALWLETLDIRADVAKVVLAGAVSKGENTSGVFSDPEQPVGKKAAAFFDHEVDPRSTALMLSFGLLFGLIKWCACDPLSGGNVKGNGWLV</sequence>
<dbReference type="Proteomes" id="UP000250321">
    <property type="component" value="Unassembled WGS sequence"/>
</dbReference>
<dbReference type="AlphaFoldDB" id="A0A314XQ53"/>
<name>A0A314XQ53_PRUYE</name>
<comment type="caution">
    <text evidence="1">The sequence shown here is derived from an EMBL/GenBank/DDBJ whole genome shotgun (WGS) entry which is preliminary data.</text>
</comment>